<dbReference type="Proteomes" id="UP001165121">
    <property type="component" value="Unassembled WGS sequence"/>
</dbReference>
<dbReference type="SUPFAM" id="SSF54160">
    <property type="entry name" value="Chromo domain-like"/>
    <property type="match status" value="1"/>
</dbReference>
<keyword evidence="2" id="KW-1185">Reference proteome</keyword>
<proteinExistence type="predicted"/>
<evidence type="ECO:0000313" key="2">
    <source>
        <dbReference type="Proteomes" id="UP001165121"/>
    </source>
</evidence>
<dbReference type="CDD" id="cd00024">
    <property type="entry name" value="CD_CSD"/>
    <property type="match status" value="1"/>
</dbReference>
<evidence type="ECO:0000313" key="1">
    <source>
        <dbReference type="EMBL" id="GMF31552.1"/>
    </source>
</evidence>
<comment type="caution">
    <text evidence="1">The sequence shown here is derived from an EMBL/GenBank/DDBJ whole genome shotgun (WGS) entry which is preliminary data.</text>
</comment>
<dbReference type="Gene3D" id="2.40.50.40">
    <property type="match status" value="1"/>
</dbReference>
<dbReference type="EMBL" id="BSXT01000638">
    <property type="protein sequence ID" value="GMF31552.1"/>
    <property type="molecule type" value="Genomic_DNA"/>
</dbReference>
<dbReference type="OrthoDB" id="120213at2759"/>
<accession>A0A9W6UFC2</accession>
<name>A0A9W6UFC2_9STRA</name>
<dbReference type="InterPro" id="IPR016197">
    <property type="entry name" value="Chromo-like_dom_sf"/>
</dbReference>
<dbReference type="AlphaFoldDB" id="A0A9W6UFC2"/>
<reference evidence="1" key="1">
    <citation type="submission" date="2023-04" db="EMBL/GenBank/DDBJ databases">
        <title>Phytophthora fragariaefolia NBRC 109709.</title>
        <authorList>
            <person name="Ichikawa N."/>
            <person name="Sato H."/>
            <person name="Tonouchi N."/>
        </authorList>
    </citation>
    <scope>NUCLEOTIDE SEQUENCE</scope>
    <source>
        <strain evidence="1">NBRC 109709</strain>
    </source>
</reference>
<organism evidence="1 2">
    <name type="scientific">Phytophthora fragariaefolia</name>
    <dbReference type="NCBI Taxonomy" id="1490495"/>
    <lineage>
        <taxon>Eukaryota</taxon>
        <taxon>Sar</taxon>
        <taxon>Stramenopiles</taxon>
        <taxon>Oomycota</taxon>
        <taxon>Peronosporomycetes</taxon>
        <taxon>Peronosporales</taxon>
        <taxon>Peronosporaceae</taxon>
        <taxon>Phytophthora</taxon>
    </lineage>
</organism>
<sequence>MMGEFPRDVQLRDAYEWRLKGTDYRLYPWVHVSRLKPRVVFPERPTEELDIPEDDDFDAALLREDSWEPDESAGEFEVEAILDVRWITSTHTSRHIKEYKIKCKDYETTEWVPLAKLNCGRLLYEFDQGECVRARFQVMYSGDDYPDPEVP</sequence>
<gene>
    <name evidence="1" type="ORF">Pfra01_000727500</name>
</gene>
<protein>
    <submittedName>
        <fullName evidence="1">Unnamed protein product</fullName>
    </submittedName>
</protein>